<feature type="compositionally biased region" description="Acidic residues" evidence="5">
    <location>
        <begin position="44"/>
        <end position="59"/>
    </location>
</feature>
<organism evidence="7 8">
    <name type="scientific">Phytophthora pseudosyringae</name>
    <dbReference type="NCBI Taxonomy" id="221518"/>
    <lineage>
        <taxon>Eukaryota</taxon>
        <taxon>Sar</taxon>
        <taxon>Stramenopiles</taxon>
        <taxon>Oomycota</taxon>
        <taxon>Peronosporomycetes</taxon>
        <taxon>Peronosporales</taxon>
        <taxon>Peronosporaceae</taxon>
        <taxon>Phytophthora</taxon>
    </lineage>
</organism>
<evidence type="ECO:0000256" key="4">
    <source>
        <dbReference type="SAM" id="Coils"/>
    </source>
</evidence>
<feature type="binding site" evidence="3">
    <location>
        <begin position="212"/>
        <end position="219"/>
    </location>
    <ligand>
        <name>ATP</name>
        <dbReference type="ChEBI" id="CHEBI:30616"/>
    </ligand>
</feature>
<feature type="region of interest" description="Disordered" evidence="5">
    <location>
        <begin position="17"/>
        <end position="59"/>
    </location>
</feature>
<dbReference type="PANTHER" id="PTHR47117">
    <property type="entry name" value="STAR-RELATED LIPID TRANSFER PROTEIN 9"/>
    <property type="match status" value="1"/>
</dbReference>
<evidence type="ECO:0000313" key="8">
    <source>
        <dbReference type="Proteomes" id="UP000694044"/>
    </source>
</evidence>
<dbReference type="PROSITE" id="PS50067">
    <property type="entry name" value="KINESIN_MOTOR_2"/>
    <property type="match status" value="1"/>
</dbReference>
<keyword evidence="1 3" id="KW-0547">Nucleotide-binding</keyword>
<protein>
    <recommendedName>
        <fullName evidence="6">Kinesin motor domain-containing protein</fullName>
    </recommendedName>
</protein>
<dbReference type="InterPro" id="IPR001752">
    <property type="entry name" value="Kinesin_motor_dom"/>
</dbReference>
<feature type="coiled-coil region" evidence="4">
    <location>
        <begin position="1425"/>
        <end position="1522"/>
    </location>
</feature>
<dbReference type="Proteomes" id="UP000694044">
    <property type="component" value="Unassembled WGS sequence"/>
</dbReference>
<dbReference type="EMBL" id="JAGDFM010000239">
    <property type="protein sequence ID" value="KAG7381589.1"/>
    <property type="molecule type" value="Genomic_DNA"/>
</dbReference>
<dbReference type="InterPro" id="IPR019821">
    <property type="entry name" value="Kinesin_motor_CS"/>
</dbReference>
<name>A0A8T1VN50_9STRA</name>
<dbReference type="GO" id="GO:0007018">
    <property type="term" value="P:microtubule-based movement"/>
    <property type="evidence" value="ECO:0007669"/>
    <property type="project" value="InterPro"/>
</dbReference>
<dbReference type="GO" id="GO:0003777">
    <property type="term" value="F:microtubule motor activity"/>
    <property type="evidence" value="ECO:0007669"/>
    <property type="project" value="InterPro"/>
</dbReference>
<keyword evidence="2 3" id="KW-0067">ATP-binding</keyword>
<dbReference type="GO" id="GO:0005524">
    <property type="term" value="F:ATP binding"/>
    <property type="evidence" value="ECO:0007669"/>
    <property type="project" value="UniProtKB-UniRule"/>
</dbReference>
<evidence type="ECO:0000313" key="7">
    <source>
        <dbReference type="EMBL" id="KAG7381589.1"/>
    </source>
</evidence>
<keyword evidence="4" id="KW-0175">Coiled coil</keyword>
<sequence length="1868" mass="206505">MNSGAGTHRVKTRFFASALSREHDTAPGHEVEEHMGDHERNEDNQDDGELYLTDDDGGDFNELAAETSSVASTDNSSFVYSEQGTITAVRVRPMLPSEKKGGYRVIVDVSVNSDGLMTRIVNPTALQPPYRGHASARCMSSNLPLMESISATDSANFPAQFTQEFWFDYSFWSCDRSSARQVATQSTIYDELGALALQTVLQGHNCSVFAYGQPGAGKTYTMMGSSGERTSLVASMRANSNVGIPSTLATSERRGLIPRICQGLVAEIDEAKRSGTSCTLVMSYVEIYDERVYDLLSQATTKVSCVRYLLPACGLPYARISPLCFIQKSLKVREHPEDGAFVERALRVQVTSYTQILDLIDEGNRARSVTSAHNTYRPTRSHTVLTVSLAQNSFGLEGPKKSKLSLVDLAGSERVDLSGASGLRLREAASVNRSLATLADVVGALAKRKRNSSVVGFQPQKAFVPYRNSVLTRLLKECLGGRAKTIMIGAISPCCAHYEESIATLRYIERARSVCSTIRSQGDPSGDTTHTFLGDANKLKSSLCAANEANFPSGMPNGGTPEHHDECMGCDSCCDDNPADTESLEAPCEVANSKCSEAAALKITVYEQERSLHEELTVNRANQAEPEGLVLRKSVHLLNLVAIRRRWQSLRQYRALEKWRKLVTLNASTKEKLPVKLELSNLDDRVERSYTPRKSVGRKAGCPPLHTRIATADSRAVGRVQDVVAAVVTTDAICCAVVQDFLFPRHPESPLLSMQHSNTSLLELLASSSEFDRSDFCFDLSGDYNSDEAQLEDLASPEGWPNVEEGELNPPPERGAFDLREGFDVEKNGVFSPLLSTEPRDEESSIHSTLSLCVDSIDMARRALGPGVCNLRSRFTTSGTGVECELLRYLDKRFIIMTRNFEDLMVAFRSRDANLRSMPSRSCCDALETMIGEFCLQIIARLCDQLPSVASACVAGRLQLETQLESFSDRLKRYLLPEIARGGGFDDNSNTAFAMATELLVMAERIKLVWNVAGHRKRERLLQAQTLQTTAIKDRKMAATIAALEGRNVELSAKCDALLATNSRLEALTSNVNRHERSSRVLRHDEALPVITLEQLEMEHDANANLARDDDDLGAKLAVEVARSRDVQARNDELLGRFAALSRSLAAASARMTALEVENSRLSSSLLSSTATLSGMHSASDVDKLQKELENAQSHALGLESQLTELKRFNQEQTYELESVNARLSCEKDDHSTAEVKLVQLRRQLDDRKHAEVQSRDAEATNSEGKWRRTNEALIEFQTKSAELSASFLQAEAELSCALETTCRAESENTRHIATIEDLKASLRKAQMQRESAEMLAEDSVTKYAALRVQVATKVVRVSALEELISQDKQRLLELEASLEVSVHERDEHILLLSQTEEALSSALDREKVLQSLLAGAPARESEEMNRVRGELHETTLELASLREELAELLDHSTLQSAAIESLTLEQADALRRAQELELERDELALRSQAEQVALEQKENEYQAFAQQCAEARSRLERQQEIERNESLTAHETLQRQTIAFQKLQARQHSIKMNYCSTIRDLKTQVETLSAESRALNKDLAAREGDMEAAITTAKAQLQEQTKLSILKQEKITCRLTGELQECRMDLKASTGRWVRAETQCGLLRVCTGHLKGYLSEVKEACRMQLADAESSQLRVGNPHILAQVTNETELSVSEHLSSLDAWFDEVISGDQVIREASSPADLAPENTIVSDNARGEDVAARSSLLRTLTDLSALTNELLVVCESASDSETRSNNSSAEKLDHALELHVAREDTSDLELELKGPHDAIPAENEAGEKQKTPKRKKKASGEVVQLRKIVMKLKEALDAKDDMLLFLDGKVRRLEQFASA</sequence>
<evidence type="ECO:0000256" key="5">
    <source>
        <dbReference type="SAM" id="MobiDB-lite"/>
    </source>
</evidence>
<dbReference type="SMART" id="SM00129">
    <property type="entry name" value="KISc"/>
    <property type="match status" value="1"/>
</dbReference>
<feature type="domain" description="Kinesin motor" evidence="6">
    <location>
        <begin position="84"/>
        <end position="514"/>
    </location>
</feature>
<feature type="coiled-coil region" evidence="4">
    <location>
        <begin position="1316"/>
        <end position="1378"/>
    </location>
</feature>
<dbReference type="PROSITE" id="PS00411">
    <property type="entry name" value="KINESIN_MOTOR_1"/>
    <property type="match status" value="1"/>
</dbReference>
<feature type="compositionally biased region" description="Basic and acidic residues" evidence="5">
    <location>
        <begin position="20"/>
        <end position="43"/>
    </location>
</feature>
<accession>A0A8T1VN50</accession>
<reference evidence="7" key="1">
    <citation type="submission" date="2021-02" db="EMBL/GenBank/DDBJ databases">
        <authorList>
            <person name="Palmer J.M."/>
        </authorList>
    </citation>
    <scope>NUCLEOTIDE SEQUENCE</scope>
    <source>
        <strain evidence="7">SCRP734</strain>
    </source>
</reference>
<comment type="caution">
    <text evidence="7">The sequence shown here is derived from an EMBL/GenBank/DDBJ whole genome shotgun (WGS) entry which is preliminary data.</text>
</comment>
<evidence type="ECO:0000256" key="1">
    <source>
        <dbReference type="ARBA" id="ARBA00022741"/>
    </source>
</evidence>
<dbReference type="OrthoDB" id="117305at2759"/>
<dbReference type="Pfam" id="PF00225">
    <property type="entry name" value="Kinesin"/>
    <property type="match status" value="1"/>
</dbReference>
<evidence type="ECO:0000256" key="3">
    <source>
        <dbReference type="PROSITE-ProRule" id="PRU00283"/>
    </source>
</evidence>
<comment type="similarity">
    <text evidence="3">Belongs to the TRAFAC class myosin-kinesin ATPase superfamily. Kinesin family.</text>
</comment>
<evidence type="ECO:0000256" key="2">
    <source>
        <dbReference type="ARBA" id="ARBA00022840"/>
    </source>
</evidence>
<gene>
    <name evidence="7" type="ORF">PHYPSEUDO_005829</name>
</gene>
<keyword evidence="8" id="KW-1185">Reference proteome</keyword>
<proteinExistence type="inferred from homology"/>
<feature type="region of interest" description="Disordered" evidence="5">
    <location>
        <begin position="1804"/>
        <end position="1830"/>
    </location>
</feature>
<dbReference type="GO" id="GO:0008017">
    <property type="term" value="F:microtubule binding"/>
    <property type="evidence" value="ECO:0007669"/>
    <property type="project" value="InterPro"/>
</dbReference>
<evidence type="ECO:0000259" key="6">
    <source>
        <dbReference type="PROSITE" id="PS50067"/>
    </source>
</evidence>
<keyword evidence="3" id="KW-0505">Motor protein</keyword>